<protein>
    <submittedName>
        <fullName evidence="1">YdbH domain-containing protein</fullName>
    </submittedName>
</protein>
<dbReference type="EMBL" id="CP138858">
    <property type="protein sequence ID" value="WPJ94647.1"/>
    <property type="molecule type" value="Genomic_DNA"/>
</dbReference>
<keyword evidence="2" id="KW-1185">Reference proteome</keyword>
<dbReference type="Pfam" id="PF11739">
    <property type="entry name" value="YdbH-like"/>
    <property type="match status" value="1"/>
</dbReference>
<dbReference type="RefSeq" id="WP_319831563.1">
    <property type="nucleotide sequence ID" value="NZ_CP138858.1"/>
</dbReference>
<reference evidence="1 2" key="1">
    <citation type="submission" date="2023-11" db="EMBL/GenBank/DDBJ databases">
        <title>Coraliomargarita sp. nov., isolated from marine algae.</title>
        <authorList>
            <person name="Lee J.K."/>
            <person name="Baek J.H."/>
            <person name="Kim J.M."/>
            <person name="Choi D.G."/>
            <person name="Jeon C.O."/>
        </authorList>
    </citation>
    <scope>NUCLEOTIDE SEQUENCE [LARGE SCALE GENOMIC DNA]</scope>
    <source>
        <strain evidence="1 2">J2-16</strain>
    </source>
</reference>
<dbReference type="InterPro" id="IPR021730">
    <property type="entry name" value="YdbH"/>
</dbReference>
<evidence type="ECO:0000313" key="1">
    <source>
        <dbReference type="EMBL" id="WPJ94647.1"/>
    </source>
</evidence>
<name>A0ABZ0RGG3_9BACT</name>
<proteinExistence type="predicted"/>
<evidence type="ECO:0000313" key="2">
    <source>
        <dbReference type="Proteomes" id="UP001324993"/>
    </source>
</evidence>
<accession>A0ABZ0RGG3</accession>
<gene>
    <name evidence="1" type="ORF">SH580_14520</name>
</gene>
<sequence length="661" mass="71820">MRAFCLAGVFVMVGLGVLYFKSAAIFEAIVLPRLEARGGQLELESLRLSLSGAELQVTHYQEANLRVEGLRLFCPWSQVWSLAEGYVGSVYVDAVHIRLSEDTAVEKAGGGDSVDQVGDRSSLAGKVAEWATLIDGLPVLALDVTIADWMLVAGGQSLHGDLELSLLRGMGEATHIAAHLKSRGLELDSRLKVLAGGEGLSLDFTLSGQDWDHFQADYLQAISSQWTQAGGELYVNSMGDGRGFLDASGYARWLRVAPEQLSYSVLADLGAVEIYAPTGELILQQMAAGLARDRAGRVRSYAKGDIDSVRVGSWMETGGEWAVRQDHAALAGELRIGKSISLSVAHEDWAQLRQGNGRGRFYLEASSVDAELLRAFDLAGVPDDLTVDLELRAEGEGVFAAWQLVSAQIEVDTLVREAALTTTGVSLENARAQVDLEVSDARLQSGLLELNIELLDVLGFGFDQLNLEMRTDEDALLALQPVHVGFLGGELFIDAMEIDPSELEGLSFRIGLKEIDLAQLATAVPQFKGEVSGKLSGHLVGVFKEGQPVLTDGRLDVDPEQGARLRYDVTGLLTRGMAEGSPSYKQYRMAERAFEDLALKRFSIDVFPDDNPTRPFRLELFGESLQGNTMVPVDFSLNVNVDDTAGVLELLRMIQRGELEF</sequence>
<organism evidence="1 2">
    <name type="scientific">Coraliomargarita algicola</name>
    <dbReference type="NCBI Taxonomy" id="3092156"/>
    <lineage>
        <taxon>Bacteria</taxon>
        <taxon>Pseudomonadati</taxon>
        <taxon>Verrucomicrobiota</taxon>
        <taxon>Opitutia</taxon>
        <taxon>Puniceicoccales</taxon>
        <taxon>Coraliomargaritaceae</taxon>
        <taxon>Coraliomargarita</taxon>
    </lineage>
</organism>
<dbReference type="Proteomes" id="UP001324993">
    <property type="component" value="Chromosome"/>
</dbReference>